<keyword evidence="3" id="KW-1185">Reference proteome</keyword>
<dbReference type="Proteomes" id="UP000059680">
    <property type="component" value="Chromosome 5"/>
</dbReference>
<name>A0A0P0WKD8_ORYSJ</name>
<gene>
    <name evidence="2" type="ordered locus">Os05g0299250</name>
    <name evidence="2" type="ORF">OSNPB_050299250</name>
</gene>
<protein>
    <submittedName>
        <fullName evidence="2">Os05g0299250 protein</fullName>
    </submittedName>
</protein>
<reference evidence="3" key="1">
    <citation type="journal article" date="2005" name="Nature">
        <title>The map-based sequence of the rice genome.</title>
        <authorList>
            <consortium name="International rice genome sequencing project (IRGSP)"/>
            <person name="Matsumoto T."/>
            <person name="Wu J."/>
            <person name="Kanamori H."/>
            <person name="Katayose Y."/>
            <person name="Fujisawa M."/>
            <person name="Namiki N."/>
            <person name="Mizuno H."/>
            <person name="Yamamoto K."/>
            <person name="Antonio B.A."/>
            <person name="Baba T."/>
            <person name="Sakata K."/>
            <person name="Nagamura Y."/>
            <person name="Aoki H."/>
            <person name="Arikawa K."/>
            <person name="Arita K."/>
            <person name="Bito T."/>
            <person name="Chiden Y."/>
            <person name="Fujitsuka N."/>
            <person name="Fukunaka R."/>
            <person name="Hamada M."/>
            <person name="Harada C."/>
            <person name="Hayashi A."/>
            <person name="Hijishita S."/>
            <person name="Honda M."/>
            <person name="Hosokawa S."/>
            <person name="Ichikawa Y."/>
            <person name="Idonuma A."/>
            <person name="Iijima M."/>
            <person name="Ikeda M."/>
            <person name="Ikeno M."/>
            <person name="Ito K."/>
            <person name="Ito S."/>
            <person name="Ito T."/>
            <person name="Ito Y."/>
            <person name="Ito Y."/>
            <person name="Iwabuchi A."/>
            <person name="Kamiya K."/>
            <person name="Karasawa W."/>
            <person name="Kurita K."/>
            <person name="Katagiri S."/>
            <person name="Kikuta A."/>
            <person name="Kobayashi H."/>
            <person name="Kobayashi N."/>
            <person name="Machita K."/>
            <person name="Maehara T."/>
            <person name="Masukawa M."/>
            <person name="Mizubayashi T."/>
            <person name="Mukai Y."/>
            <person name="Nagasaki H."/>
            <person name="Nagata Y."/>
            <person name="Naito S."/>
            <person name="Nakashima M."/>
            <person name="Nakama Y."/>
            <person name="Nakamichi Y."/>
            <person name="Nakamura M."/>
            <person name="Meguro A."/>
            <person name="Negishi M."/>
            <person name="Ohta I."/>
            <person name="Ohta T."/>
            <person name="Okamoto M."/>
            <person name="Ono N."/>
            <person name="Saji S."/>
            <person name="Sakaguchi M."/>
            <person name="Sakai K."/>
            <person name="Shibata M."/>
            <person name="Shimokawa T."/>
            <person name="Song J."/>
            <person name="Takazaki Y."/>
            <person name="Terasawa K."/>
            <person name="Tsugane M."/>
            <person name="Tsuji K."/>
            <person name="Ueda S."/>
            <person name="Waki K."/>
            <person name="Yamagata H."/>
            <person name="Yamamoto M."/>
            <person name="Yamamoto S."/>
            <person name="Yamane H."/>
            <person name="Yoshiki S."/>
            <person name="Yoshihara R."/>
            <person name="Yukawa K."/>
            <person name="Zhong H."/>
            <person name="Yano M."/>
            <person name="Yuan Q."/>
            <person name="Ouyang S."/>
            <person name="Liu J."/>
            <person name="Jones K.M."/>
            <person name="Gansberger K."/>
            <person name="Moffat K."/>
            <person name="Hill J."/>
            <person name="Bera J."/>
            <person name="Fadrosh D."/>
            <person name="Jin S."/>
            <person name="Johri S."/>
            <person name="Kim M."/>
            <person name="Overton L."/>
            <person name="Reardon M."/>
            <person name="Tsitrin T."/>
            <person name="Vuong H."/>
            <person name="Weaver B."/>
            <person name="Ciecko A."/>
            <person name="Tallon L."/>
            <person name="Jackson J."/>
            <person name="Pai G."/>
            <person name="Aken S.V."/>
            <person name="Utterback T."/>
            <person name="Reidmuller S."/>
            <person name="Feldblyum T."/>
            <person name="Hsiao J."/>
            <person name="Zismann V."/>
            <person name="Iobst S."/>
            <person name="de Vazeille A.R."/>
            <person name="Buell C.R."/>
            <person name="Ying K."/>
            <person name="Li Y."/>
            <person name="Lu T."/>
            <person name="Huang Y."/>
            <person name="Zhao Q."/>
            <person name="Feng Q."/>
            <person name="Zhang L."/>
            <person name="Zhu J."/>
            <person name="Weng Q."/>
            <person name="Mu J."/>
            <person name="Lu Y."/>
            <person name="Fan D."/>
            <person name="Liu Y."/>
            <person name="Guan J."/>
            <person name="Zhang Y."/>
            <person name="Yu S."/>
            <person name="Liu X."/>
            <person name="Zhang Y."/>
            <person name="Hong G."/>
            <person name="Han B."/>
            <person name="Choisne N."/>
            <person name="Demange N."/>
            <person name="Orjeda G."/>
            <person name="Samain S."/>
            <person name="Cattolico L."/>
            <person name="Pelletier E."/>
            <person name="Couloux A."/>
            <person name="Segurens B."/>
            <person name="Wincker P."/>
            <person name="D'Hont A."/>
            <person name="Scarpelli C."/>
            <person name="Weissenbach J."/>
            <person name="Salanoubat M."/>
            <person name="Quetier F."/>
            <person name="Yu Y."/>
            <person name="Kim H.R."/>
            <person name="Rambo T."/>
            <person name="Currie J."/>
            <person name="Collura K."/>
            <person name="Luo M."/>
            <person name="Yang T."/>
            <person name="Ammiraju J.S.S."/>
            <person name="Engler F."/>
            <person name="Soderlund C."/>
            <person name="Wing R.A."/>
            <person name="Palmer L.E."/>
            <person name="de la Bastide M."/>
            <person name="Spiegel L."/>
            <person name="Nascimento L."/>
            <person name="Zutavern T."/>
            <person name="O'Shaughnessy A."/>
            <person name="Dike S."/>
            <person name="Dedhia N."/>
            <person name="Preston R."/>
            <person name="Balija V."/>
            <person name="McCombie W.R."/>
            <person name="Chow T."/>
            <person name="Chen H."/>
            <person name="Chung M."/>
            <person name="Chen C."/>
            <person name="Shaw J."/>
            <person name="Wu H."/>
            <person name="Hsiao K."/>
            <person name="Chao Y."/>
            <person name="Chu M."/>
            <person name="Cheng C."/>
            <person name="Hour A."/>
            <person name="Lee P."/>
            <person name="Lin S."/>
            <person name="Lin Y."/>
            <person name="Liou J."/>
            <person name="Liu S."/>
            <person name="Hsing Y."/>
            <person name="Raghuvanshi S."/>
            <person name="Mohanty A."/>
            <person name="Bharti A.K."/>
            <person name="Gaur A."/>
            <person name="Gupta V."/>
            <person name="Kumar D."/>
            <person name="Ravi V."/>
            <person name="Vij S."/>
            <person name="Kapur A."/>
            <person name="Khurana P."/>
            <person name="Khurana P."/>
            <person name="Khurana J.P."/>
            <person name="Tyagi A.K."/>
            <person name="Gaikwad K."/>
            <person name="Singh A."/>
            <person name="Dalal V."/>
            <person name="Srivastava S."/>
            <person name="Dixit A."/>
            <person name="Pal A.K."/>
            <person name="Ghazi I.A."/>
            <person name="Yadav M."/>
            <person name="Pandit A."/>
            <person name="Bhargava A."/>
            <person name="Sureshbabu K."/>
            <person name="Batra K."/>
            <person name="Sharma T.R."/>
            <person name="Mohapatra T."/>
            <person name="Singh N.K."/>
            <person name="Messing J."/>
            <person name="Nelson A.B."/>
            <person name="Fuks G."/>
            <person name="Kavchok S."/>
            <person name="Keizer G."/>
            <person name="Linton E."/>
            <person name="Llaca V."/>
            <person name="Song R."/>
            <person name="Tanyolac B."/>
            <person name="Young S."/>
            <person name="Ho-Il K."/>
            <person name="Hahn J.H."/>
            <person name="Sangsakoo G."/>
            <person name="Vanavichit A."/>
            <person name="de Mattos Luiz.A.T."/>
            <person name="Zimmer P.D."/>
            <person name="Malone G."/>
            <person name="Dellagostin O."/>
            <person name="de Oliveira A.C."/>
            <person name="Bevan M."/>
            <person name="Bancroft I."/>
            <person name="Minx P."/>
            <person name="Cordum H."/>
            <person name="Wilson R."/>
            <person name="Cheng Z."/>
            <person name="Jin W."/>
            <person name="Jiang J."/>
            <person name="Leong S.A."/>
            <person name="Iwama H."/>
            <person name="Gojobori T."/>
            <person name="Itoh T."/>
            <person name="Niimura Y."/>
            <person name="Fujii Y."/>
            <person name="Habara T."/>
            <person name="Sakai H."/>
            <person name="Sato Y."/>
            <person name="Wilson G."/>
            <person name="Kumar K."/>
            <person name="McCouch S."/>
            <person name="Juretic N."/>
            <person name="Hoen D."/>
            <person name="Wright S."/>
            <person name="Bruskiewich R."/>
            <person name="Bureau T."/>
            <person name="Miyao A."/>
            <person name="Hirochika H."/>
            <person name="Nishikawa T."/>
            <person name="Kadowaki K."/>
            <person name="Sugiura M."/>
            <person name="Burr B."/>
            <person name="Sasaki T."/>
        </authorList>
    </citation>
    <scope>NUCLEOTIDE SEQUENCE [LARGE SCALE GENOMIC DNA]</scope>
    <source>
        <strain evidence="3">cv. Nipponbare</strain>
    </source>
</reference>
<evidence type="ECO:0000313" key="2">
    <source>
        <dbReference type="EMBL" id="BAS93218.1"/>
    </source>
</evidence>
<organism evidence="2 3">
    <name type="scientific">Oryza sativa subsp. japonica</name>
    <name type="common">Rice</name>
    <dbReference type="NCBI Taxonomy" id="39947"/>
    <lineage>
        <taxon>Eukaryota</taxon>
        <taxon>Viridiplantae</taxon>
        <taxon>Streptophyta</taxon>
        <taxon>Embryophyta</taxon>
        <taxon>Tracheophyta</taxon>
        <taxon>Spermatophyta</taxon>
        <taxon>Magnoliopsida</taxon>
        <taxon>Liliopsida</taxon>
        <taxon>Poales</taxon>
        <taxon>Poaceae</taxon>
        <taxon>BOP clade</taxon>
        <taxon>Oryzoideae</taxon>
        <taxon>Oryzeae</taxon>
        <taxon>Oryzinae</taxon>
        <taxon>Oryza</taxon>
        <taxon>Oryza sativa</taxon>
    </lineage>
</organism>
<dbReference type="EMBL" id="AP014961">
    <property type="protein sequence ID" value="BAS93218.1"/>
    <property type="molecule type" value="Genomic_DNA"/>
</dbReference>
<dbReference type="PaxDb" id="39947-A0A0P0WKD8"/>
<reference evidence="2 3" key="3">
    <citation type="journal article" date="2013" name="Rice">
        <title>Improvement of the Oryza sativa Nipponbare reference genome using next generation sequence and optical map data.</title>
        <authorList>
            <person name="Kawahara Y."/>
            <person name="de la Bastide M."/>
            <person name="Hamilton J.P."/>
            <person name="Kanamori H."/>
            <person name="McCombie W.R."/>
            <person name="Ouyang S."/>
            <person name="Schwartz D.C."/>
            <person name="Tanaka T."/>
            <person name="Wu J."/>
            <person name="Zhou S."/>
            <person name="Childs K.L."/>
            <person name="Davidson R.M."/>
            <person name="Lin H."/>
            <person name="Quesada-Ocampo L."/>
            <person name="Vaillancourt B."/>
            <person name="Sakai H."/>
            <person name="Lee S.S."/>
            <person name="Kim J."/>
            <person name="Numa H."/>
            <person name="Itoh T."/>
            <person name="Buell C.R."/>
            <person name="Matsumoto T."/>
        </authorList>
    </citation>
    <scope>NUCLEOTIDE SEQUENCE [LARGE SCALE GENOMIC DNA]</scope>
    <source>
        <strain evidence="3">cv. Nipponbare</strain>
    </source>
</reference>
<evidence type="ECO:0000256" key="1">
    <source>
        <dbReference type="SAM" id="MobiDB-lite"/>
    </source>
</evidence>
<reference evidence="2 3" key="2">
    <citation type="journal article" date="2013" name="Plant Cell Physiol.">
        <title>Rice Annotation Project Database (RAP-DB): an integrative and interactive database for rice genomics.</title>
        <authorList>
            <person name="Sakai H."/>
            <person name="Lee S.S."/>
            <person name="Tanaka T."/>
            <person name="Numa H."/>
            <person name="Kim J."/>
            <person name="Kawahara Y."/>
            <person name="Wakimoto H."/>
            <person name="Yang C.C."/>
            <person name="Iwamoto M."/>
            <person name="Abe T."/>
            <person name="Yamada Y."/>
            <person name="Muto A."/>
            <person name="Inokuchi H."/>
            <person name="Ikemura T."/>
            <person name="Matsumoto T."/>
            <person name="Sasaki T."/>
            <person name="Itoh T."/>
        </authorList>
    </citation>
    <scope>NUCLEOTIDE SEQUENCE [LARGE SCALE GENOMIC DNA]</scope>
    <source>
        <strain evidence="3">cv. Nipponbare</strain>
    </source>
</reference>
<dbReference type="Gramene" id="Os05t0299250-00">
    <property type="protein sequence ID" value="Os05t0299250-00"/>
    <property type="gene ID" value="Os05g0299250"/>
</dbReference>
<evidence type="ECO:0000313" key="3">
    <source>
        <dbReference type="Proteomes" id="UP000059680"/>
    </source>
</evidence>
<feature type="region of interest" description="Disordered" evidence="1">
    <location>
        <begin position="72"/>
        <end position="96"/>
    </location>
</feature>
<proteinExistence type="predicted"/>
<feature type="non-terminal residue" evidence="2">
    <location>
        <position position="96"/>
    </location>
</feature>
<dbReference type="InParanoid" id="A0A0P0WKD8"/>
<dbReference type="AlphaFoldDB" id="A0A0P0WKD8"/>
<sequence length="96" mass="9226">MEAPELRLEGIDAAAAAAVVAGGGGGGSGRDGGAPPAGAVAARVYAAEAARGERHGGRGPVGAGELVAREQWEGWREGSGGHGGRRRGGSDGGHGM</sequence>
<accession>A0A0P0WKD8</accession>